<dbReference type="GO" id="GO:0004497">
    <property type="term" value="F:monooxygenase activity"/>
    <property type="evidence" value="ECO:0007669"/>
    <property type="project" value="UniProtKB-KW"/>
</dbReference>
<organism evidence="3 4">
    <name type="scientific">Archangium gephyra</name>
    <dbReference type="NCBI Taxonomy" id="48"/>
    <lineage>
        <taxon>Bacteria</taxon>
        <taxon>Pseudomonadati</taxon>
        <taxon>Myxococcota</taxon>
        <taxon>Myxococcia</taxon>
        <taxon>Myxococcales</taxon>
        <taxon>Cystobacterineae</taxon>
        <taxon>Archangiaceae</taxon>
        <taxon>Archangium</taxon>
    </lineage>
</organism>
<keyword evidence="3" id="KW-0503">Monooxygenase</keyword>
<reference evidence="3 4" key="1">
    <citation type="submission" date="2015-05" db="EMBL/GenBank/DDBJ databases">
        <title>Genome assembly of Archangium gephyra DSM 2261.</title>
        <authorList>
            <person name="Sharma G."/>
            <person name="Subramanian S."/>
        </authorList>
    </citation>
    <scope>NUCLEOTIDE SEQUENCE [LARGE SCALE GENOMIC DNA]</scope>
    <source>
        <strain evidence="3 4">DSM 2261</strain>
    </source>
</reference>
<keyword evidence="3" id="KW-0560">Oxidoreductase</keyword>
<evidence type="ECO:0000259" key="2">
    <source>
        <dbReference type="Pfam" id="PF17885"/>
    </source>
</evidence>
<feature type="region of interest" description="Disordered" evidence="1">
    <location>
        <begin position="446"/>
        <end position="467"/>
    </location>
</feature>
<name>A0AAC8Q0Q3_9BACT</name>
<dbReference type="PRINTS" id="PR00420">
    <property type="entry name" value="RNGMNOXGNASE"/>
</dbReference>
<evidence type="ECO:0000256" key="1">
    <source>
        <dbReference type="SAM" id="MobiDB-lite"/>
    </source>
</evidence>
<dbReference type="Pfam" id="PF13450">
    <property type="entry name" value="NAD_binding_8"/>
    <property type="match status" value="1"/>
</dbReference>
<gene>
    <name evidence="3" type="ORF">AA314_00283</name>
</gene>
<dbReference type="EMBL" id="CP011509">
    <property type="protein sequence ID" value="AKI98656.1"/>
    <property type="molecule type" value="Genomic_DNA"/>
</dbReference>
<dbReference type="Gene3D" id="3.50.50.60">
    <property type="entry name" value="FAD/NAD(P)-binding domain"/>
    <property type="match status" value="2"/>
</dbReference>
<proteinExistence type="predicted"/>
<feature type="domain" description="Styrene monooxygenase StyA putative substrate binding" evidence="2">
    <location>
        <begin position="152"/>
        <end position="261"/>
    </location>
</feature>
<accession>A0AAC8Q0Q3</accession>
<dbReference type="InterPro" id="IPR036188">
    <property type="entry name" value="FAD/NAD-bd_sf"/>
</dbReference>
<dbReference type="AlphaFoldDB" id="A0AAC8Q0Q3"/>
<dbReference type="Gene3D" id="3.30.9.40">
    <property type="match status" value="1"/>
</dbReference>
<dbReference type="KEGG" id="age:AA314_00283"/>
<dbReference type="SUPFAM" id="SSF51905">
    <property type="entry name" value="FAD/NAD(P)-binding domain"/>
    <property type="match status" value="1"/>
</dbReference>
<evidence type="ECO:0000313" key="4">
    <source>
        <dbReference type="Proteomes" id="UP000035579"/>
    </source>
</evidence>
<protein>
    <submittedName>
        <fullName evidence="3">Styrene monooxygenase component 1-like protein</fullName>
    </submittedName>
</protein>
<evidence type="ECO:0000313" key="3">
    <source>
        <dbReference type="EMBL" id="AKI98656.1"/>
    </source>
</evidence>
<dbReference type="Pfam" id="PF17885">
    <property type="entry name" value="Smoa_sbd"/>
    <property type="match status" value="1"/>
</dbReference>
<sequence>MNGGDMRNIAIVGAGQAGLLAAHALLKAGYRVTLYSDKTPEQWLNESRPTGTAARFDLSLRFEHELDLNPWAGQLPWGDGFHITVCPKPGNQLLTLTGRLHAPCAAIDLRLQSHHWMHALKARGGGVEIESVSIPRLEELAAANDLTLVAAGRAELHRLFERDAGRSVYDKPQRHLAMVCVKGPRLGFDGVPLLPVKINLLPGRGECFWVPYFHKDAGASWNLLFEAQPGGPMDRFQEATSAARVLEIAKQLIRELLPWDYPWVKDAETSDANGWLVGKFVPTVRKPAGRLPSGRVVMALGDTAMSVDPIAGQGANNGNKMVRNLVECIVAHQDRPFDAAWMTDTFERFYERHGRATHDFTNLLLEPITPPALQLLIAQYGSDGRPDNPSGRQLLANAFSENFNDPNLLTPLLRDARKMREFIERTMGQSWLRAVASGGLGIAREGLRQLSGQAPRHPRVREDEKAA</sequence>
<dbReference type="InterPro" id="IPR041654">
    <property type="entry name" value="StyA_sbd"/>
</dbReference>
<dbReference type="Proteomes" id="UP000035579">
    <property type="component" value="Chromosome"/>
</dbReference>